<dbReference type="InterPro" id="IPR035472">
    <property type="entry name" value="RpiR-like_SIS"/>
</dbReference>
<keyword evidence="3" id="KW-0804">Transcription</keyword>
<dbReference type="RefSeq" id="WP_141163201.1">
    <property type="nucleotide sequence ID" value="NZ_VHQG01000002.1"/>
</dbReference>
<feature type="region of interest" description="Disordered" evidence="4">
    <location>
        <begin position="289"/>
        <end position="315"/>
    </location>
</feature>
<dbReference type="SUPFAM" id="SSF46689">
    <property type="entry name" value="Homeodomain-like"/>
    <property type="match status" value="1"/>
</dbReference>
<evidence type="ECO:0000259" key="5">
    <source>
        <dbReference type="PROSITE" id="PS51071"/>
    </source>
</evidence>
<dbReference type="Gene3D" id="1.10.10.10">
    <property type="entry name" value="Winged helix-like DNA-binding domain superfamily/Winged helix DNA-binding domain"/>
    <property type="match status" value="1"/>
</dbReference>
<evidence type="ECO:0000256" key="3">
    <source>
        <dbReference type="ARBA" id="ARBA00023163"/>
    </source>
</evidence>
<dbReference type="GO" id="GO:1901135">
    <property type="term" value="P:carbohydrate derivative metabolic process"/>
    <property type="evidence" value="ECO:0007669"/>
    <property type="project" value="InterPro"/>
</dbReference>
<evidence type="ECO:0000256" key="4">
    <source>
        <dbReference type="SAM" id="MobiDB-lite"/>
    </source>
</evidence>
<gene>
    <name evidence="7" type="ORF">FJ657_08250</name>
</gene>
<protein>
    <submittedName>
        <fullName evidence="7">MurR/RpiR family transcriptional regulator</fullName>
    </submittedName>
</protein>
<accession>A0A506Y1S0</accession>
<evidence type="ECO:0000313" key="7">
    <source>
        <dbReference type="EMBL" id="TPW75843.1"/>
    </source>
</evidence>
<dbReference type="InterPro" id="IPR047640">
    <property type="entry name" value="RpiR-like"/>
</dbReference>
<dbReference type="Pfam" id="PF01380">
    <property type="entry name" value="SIS"/>
    <property type="match status" value="1"/>
</dbReference>
<dbReference type="CDD" id="cd05013">
    <property type="entry name" value="SIS_RpiR"/>
    <property type="match status" value="1"/>
</dbReference>
<evidence type="ECO:0000256" key="2">
    <source>
        <dbReference type="ARBA" id="ARBA00023125"/>
    </source>
</evidence>
<dbReference type="InterPro" id="IPR036388">
    <property type="entry name" value="WH-like_DNA-bd_sf"/>
</dbReference>
<keyword evidence="1" id="KW-0805">Transcription regulation</keyword>
<keyword evidence="2" id="KW-0238">DNA-binding</keyword>
<evidence type="ECO:0000259" key="6">
    <source>
        <dbReference type="PROSITE" id="PS51464"/>
    </source>
</evidence>
<dbReference type="GO" id="GO:0097367">
    <property type="term" value="F:carbohydrate derivative binding"/>
    <property type="evidence" value="ECO:0007669"/>
    <property type="project" value="InterPro"/>
</dbReference>
<dbReference type="Gene3D" id="3.40.50.10490">
    <property type="entry name" value="Glucose-6-phosphate isomerase like protein, domain 1"/>
    <property type="match status" value="1"/>
</dbReference>
<dbReference type="InterPro" id="IPR000281">
    <property type="entry name" value="HTH_RpiR"/>
</dbReference>
<sequence>MARAETLENGFRAAARIRANLPQMSAAMAKIGELVLTDPPAALELSITELAERAGTSAATVTRFCRLLGYPGFAQFRLGLVDGGAGDDAQETWKVDIGRQFAPEDSPSDVLRTLLSVQSRALEATASLIDLELVTSLAQSIWSSRHLDIYGVGGSWAVANELHSRLYRIGIDCHAWGEPHSGLVSAEFQDEHCVAIGISTSGRTAETVDMLARAAASGARTVAITSDRDSALARVAESCITTASPDVYLQPTDLAARPSQLLVLDLIYLLVAQQDFTATATRLTRSRLAVSGHRRVTSSPRGARIPRATTGRTPA</sequence>
<reference evidence="7 8" key="1">
    <citation type="submission" date="2019-06" db="EMBL/GenBank/DDBJ databases">
        <authorList>
            <person name="Li F."/>
        </authorList>
    </citation>
    <scope>NUCLEOTIDE SEQUENCE [LARGE SCALE GENOMIC DNA]</scope>
    <source>
        <strain evidence="7 8">10F1D-1</strain>
    </source>
</reference>
<dbReference type="InterPro" id="IPR046348">
    <property type="entry name" value="SIS_dom_sf"/>
</dbReference>
<proteinExistence type="predicted"/>
<dbReference type="AlphaFoldDB" id="A0A506Y1S0"/>
<dbReference type="InterPro" id="IPR001347">
    <property type="entry name" value="SIS_dom"/>
</dbReference>
<dbReference type="InterPro" id="IPR009057">
    <property type="entry name" value="Homeodomain-like_sf"/>
</dbReference>
<dbReference type="PROSITE" id="PS51464">
    <property type="entry name" value="SIS"/>
    <property type="match status" value="1"/>
</dbReference>
<organism evidence="7 8">
    <name type="scientific">Schumannella soli</name>
    <dbReference type="NCBI Taxonomy" id="2590779"/>
    <lineage>
        <taxon>Bacteria</taxon>
        <taxon>Bacillati</taxon>
        <taxon>Actinomycetota</taxon>
        <taxon>Actinomycetes</taxon>
        <taxon>Micrococcales</taxon>
        <taxon>Microbacteriaceae</taxon>
        <taxon>Schumannella</taxon>
    </lineage>
</organism>
<name>A0A506Y1S0_9MICO</name>
<dbReference type="GO" id="GO:0003677">
    <property type="term" value="F:DNA binding"/>
    <property type="evidence" value="ECO:0007669"/>
    <property type="project" value="UniProtKB-KW"/>
</dbReference>
<dbReference type="Pfam" id="PF01418">
    <property type="entry name" value="HTH_6"/>
    <property type="match status" value="1"/>
</dbReference>
<dbReference type="PROSITE" id="PS51071">
    <property type="entry name" value="HTH_RPIR"/>
    <property type="match status" value="1"/>
</dbReference>
<dbReference type="EMBL" id="VHQG01000002">
    <property type="protein sequence ID" value="TPW75843.1"/>
    <property type="molecule type" value="Genomic_DNA"/>
</dbReference>
<feature type="domain" description="HTH rpiR-type" evidence="5">
    <location>
        <begin position="11"/>
        <end position="87"/>
    </location>
</feature>
<dbReference type="PANTHER" id="PTHR30514:SF1">
    <property type="entry name" value="HTH-TYPE TRANSCRIPTIONAL REGULATOR HEXR-RELATED"/>
    <property type="match status" value="1"/>
</dbReference>
<dbReference type="Proteomes" id="UP000316252">
    <property type="component" value="Unassembled WGS sequence"/>
</dbReference>
<evidence type="ECO:0000313" key="8">
    <source>
        <dbReference type="Proteomes" id="UP000316252"/>
    </source>
</evidence>
<dbReference type="GO" id="GO:0003700">
    <property type="term" value="F:DNA-binding transcription factor activity"/>
    <property type="evidence" value="ECO:0007669"/>
    <property type="project" value="InterPro"/>
</dbReference>
<feature type="domain" description="SIS" evidence="6">
    <location>
        <begin position="137"/>
        <end position="277"/>
    </location>
</feature>
<dbReference type="OrthoDB" id="370421at2"/>
<dbReference type="PANTHER" id="PTHR30514">
    <property type="entry name" value="GLUCOKINASE"/>
    <property type="match status" value="1"/>
</dbReference>
<dbReference type="SUPFAM" id="SSF53697">
    <property type="entry name" value="SIS domain"/>
    <property type="match status" value="1"/>
</dbReference>
<keyword evidence="8" id="KW-1185">Reference proteome</keyword>
<evidence type="ECO:0000256" key="1">
    <source>
        <dbReference type="ARBA" id="ARBA00023015"/>
    </source>
</evidence>
<comment type="caution">
    <text evidence="7">The sequence shown here is derived from an EMBL/GenBank/DDBJ whole genome shotgun (WGS) entry which is preliminary data.</text>
</comment>